<dbReference type="Gene3D" id="2.60.40.10">
    <property type="entry name" value="Immunoglobulins"/>
    <property type="match status" value="1"/>
</dbReference>
<sequence>MKKYFYLLAMLAVVLGATACSDDDNHPSTNVLDKPEVTVPDVKESSAVITWKAIGNATAYIYSLNNGSEQSTDQNTVQLTGLEPEKSYTFKVKAQKTGSIYFEDSDYAEITFTTTSEVTVYRIATFADDWDKWYYEYNENGTVKRVYRLYEGELDREWLFAYDGNNITVTGKNAYNMTLNAQGYVATFVDGSNTYEYTYDENGYMIKAEKNGNIASNITIENGNITQWTRFSDGVEQFKVQTYSAVPNVGGVHCIYAEGSGPSRWLVETGLFGKASANCHTSSGWQHSSSTATYTFEYDENSCIKEESKNYGGDIEKFYYTYFSE</sequence>
<dbReference type="Pfam" id="PF00041">
    <property type="entry name" value="fn3"/>
    <property type="match status" value="1"/>
</dbReference>
<protein>
    <recommendedName>
        <fullName evidence="2">Fibronectin type-III domain-containing protein</fullName>
    </recommendedName>
</protein>
<feature type="chain" id="PRO_5029702754" description="Fibronectin type-III domain-containing protein" evidence="1">
    <location>
        <begin position="20"/>
        <end position="325"/>
    </location>
</feature>
<dbReference type="CDD" id="cd00063">
    <property type="entry name" value="FN3"/>
    <property type="match status" value="1"/>
</dbReference>
<keyword evidence="1" id="KW-0732">Signal</keyword>
<dbReference type="SMART" id="SM00060">
    <property type="entry name" value="FN3"/>
    <property type="match status" value="1"/>
</dbReference>
<dbReference type="PROSITE" id="PS50853">
    <property type="entry name" value="FN3"/>
    <property type="match status" value="1"/>
</dbReference>
<dbReference type="InterPro" id="IPR013783">
    <property type="entry name" value="Ig-like_fold"/>
</dbReference>
<dbReference type="EMBL" id="VWFP01000003">
    <property type="protein sequence ID" value="KAA4629337.1"/>
    <property type="molecule type" value="Genomic_DNA"/>
</dbReference>
<feature type="signal peptide" evidence="1">
    <location>
        <begin position="1"/>
        <end position="19"/>
    </location>
</feature>
<comment type="caution">
    <text evidence="3">The sequence shown here is derived from an EMBL/GenBank/DDBJ whole genome shotgun (WGS) entry which is preliminary data.</text>
</comment>
<evidence type="ECO:0000256" key="1">
    <source>
        <dbReference type="SAM" id="SignalP"/>
    </source>
</evidence>
<evidence type="ECO:0000313" key="4">
    <source>
        <dbReference type="Proteomes" id="UP000424805"/>
    </source>
</evidence>
<organism evidence="3 4">
    <name type="scientific">Bacteroides ovatus</name>
    <dbReference type="NCBI Taxonomy" id="28116"/>
    <lineage>
        <taxon>Bacteria</taxon>
        <taxon>Pseudomonadati</taxon>
        <taxon>Bacteroidota</taxon>
        <taxon>Bacteroidia</taxon>
        <taxon>Bacteroidales</taxon>
        <taxon>Bacteroidaceae</taxon>
        <taxon>Bacteroides</taxon>
    </lineage>
</organism>
<dbReference type="SUPFAM" id="SSF51126">
    <property type="entry name" value="Pectin lyase-like"/>
    <property type="match status" value="1"/>
</dbReference>
<name>A0A7J4Y1U8_BACOV</name>
<dbReference type="Proteomes" id="UP000424805">
    <property type="component" value="Unassembled WGS sequence"/>
</dbReference>
<dbReference type="PROSITE" id="PS51257">
    <property type="entry name" value="PROKAR_LIPOPROTEIN"/>
    <property type="match status" value="1"/>
</dbReference>
<reference evidence="3 4" key="1">
    <citation type="journal article" date="2019" name="Nat. Med.">
        <title>A library of human gut bacterial isolates paired with longitudinal multiomics data enables mechanistic microbiome research.</title>
        <authorList>
            <person name="Poyet M."/>
            <person name="Groussin M."/>
            <person name="Gibbons S.M."/>
            <person name="Avila-Pacheco J."/>
            <person name="Jiang X."/>
            <person name="Kearney S.M."/>
            <person name="Perrotta A.R."/>
            <person name="Berdy B."/>
            <person name="Zhao S."/>
            <person name="Lieberman T.D."/>
            <person name="Swanson P.K."/>
            <person name="Smith M."/>
            <person name="Roesemann S."/>
            <person name="Alexander J.E."/>
            <person name="Rich S.A."/>
            <person name="Livny J."/>
            <person name="Vlamakis H."/>
            <person name="Clish C."/>
            <person name="Bullock K."/>
            <person name="Deik A."/>
            <person name="Scott J."/>
            <person name="Pierce K.A."/>
            <person name="Xavier R.J."/>
            <person name="Alm E.J."/>
        </authorList>
    </citation>
    <scope>NUCLEOTIDE SEQUENCE [LARGE SCALE GENOMIC DNA]</scope>
    <source>
        <strain evidence="3 4">BIOML-A15</strain>
    </source>
</reference>
<feature type="domain" description="Fibronectin type-III" evidence="2">
    <location>
        <begin position="34"/>
        <end position="118"/>
    </location>
</feature>
<evidence type="ECO:0000259" key="2">
    <source>
        <dbReference type="PROSITE" id="PS50853"/>
    </source>
</evidence>
<dbReference type="InterPro" id="IPR036116">
    <property type="entry name" value="FN3_sf"/>
</dbReference>
<dbReference type="InterPro" id="IPR011050">
    <property type="entry name" value="Pectin_lyase_fold/virulence"/>
</dbReference>
<accession>A0A7J4Y1U8</accession>
<dbReference type="InterPro" id="IPR003961">
    <property type="entry name" value="FN3_dom"/>
</dbReference>
<proteinExistence type="predicted"/>
<dbReference type="SUPFAM" id="SSF49265">
    <property type="entry name" value="Fibronectin type III"/>
    <property type="match status" value="1"/>
</dbReference>
<evidence type="ECO:0000313" key="3">
    <source>
        <dbReference type="EMBL" id="KAA4629337.1"/>
    </source>
</evidence>
<gene>
    <name evidence="3" type="ORF">F3B90_04115</name>
</gene>
<dbReference type="AlphaFoldDB" id="A0A7J4Y1U8"/>